<evidence type="ECO:0000256" key="2">
    <source>
        <dbReference type="SAM" id="Coils"/>
    </source>
</evidence>
<feature type="compositionally biased region" description="Polar residues" evidence="3">
    <location>
        <begin position="74"/>
        <end position="96"/>
    </location>
</feature>
<dbReference type="InterPro" id="IPR001849">
    <property type="entry name" value="PH_domain"/>
</dbReference>
<feature type="compositionally biased region" description="Basic and acidic residues" evidence="3">
    <location>
        <begin position="126"/>
        <end position="144"/>
    </location>
</feature>
<dbReference type="CDD" id="cd14673">
    <property type="entry name" value="PH_PHLDB1_2"/>
    <property type="match status" value="1"/>
</dbReference>
<sequence>MAEQSHMQKQLDLQNGSLEVGLVVNSLENDSKNMMESLSPKKYSSSLRFKANGDYSGSYLTLSQPVSAKRSPSPLGTSVRSSPSLAKIQGTKQFSCDGTDKNISMKPPTPSLSASASLGGYPLGRADFDHFTGRDTERSLRLSEKPPYSKYSSRNKSHDNVYFLGGLEGRKGSGSLLTMWNGSSLSDTGSSPISKSGAASMPSSPKQARKISIQDNLTLQPKLTRHKELASENIGLRTRKYSSSSLSHMGAYSRSLPRLHRATESQLAPLSLPPRSSLGNSKRTKLGEKDLPHSIIDNDNYLNFSSLSSGASPYKTSASEGNPYVSSTLSIPASPRVARKMLLASTSSCTSDDLDRASYSGTSPGHSFPPGELDRVFTARRNFSCGSVEFDDADLDSLRQASGTPQPVLRERKSSISSISGRDDLMDYHRRQREERLREQEMERLERQRLETILSLCAEYTKPDSRLSTGTTVADVQKINKELEKLQISDEESVFEEPLVSPEARYRCHQKSSLHDADLAGFGSLSQSSASFLPPRSARNEELLRDLTRTPPPPSSAFVKASGESTYLSILPKTPEGINEEQKMQELTAMEESRIAILNNLEELEQKIKDINDQMEESSRELDMECALLDGEQKSETTELMKEKEILDHLNRKIAELEKNIVGEKTKEKVKLDAEREKLERLQELYSEQKTQLDNCPESMREQLQQQLKRDADLLDVESKHFEDLEFQQLERESRLDEEKENLTQQLLREVAEYQRNIVTRKEKISALKKQANHIVQQAQREQDHFVKEKNNLIMMLQREKENLCNLEKKYSSLSGGKGFPVNPNTLKEGHLPLGQSNSCGSVLPHSLATMTKDSESRRMLRGAVSNSKSSSIKGYNHQQMSEGQRQKSSEFYNRTASESNVYLNSFHYPDHSYKDQAFDTLSLDSSDSMETSISACSPDNISSASTSNIARIEEMERLLKQAHAEKTRLLESREREMEAKKRALEEEKRRRELLEKRLQEETSQRQKLIEKEVKIREKQRAQARPLTRYLPVRKEDFDLRSHVETAGHNIDTCYHVSITEKTCRGFLIKMGGKIKTWKKRWFVFDRNKRTFSYYADKHEAKLKGVIYFQAIEEVYYDHLKNANKSPNPLLTFSVKTHDRIYYMVAPSPEAMRIWMDVIVTGAEGYTHFLL</sequence>
<feature type="region of interest" description="Disordered" evidence="3">
    <location>
        <begin position="350"/>
        <end position="373"/>
    </location>
</feature>
<dbReference type="SMART" id="SM00233">
    <property type="entry name" value="PH"/>
    <property type="match status" value="1"/>
</dbReference>
<feature type="region of interest" description="Disordered" evidence="3">
    <location>
        <begin position="64"/>
        <end position="155"/>
    </location>
</feature>
<feature type="region of interest" description="Disordered" evidence="3">
    <location>
        <begin position="851"/>
        <end position="893"/>
    </location>
</feature>
<dbReference type="AlphaFoldDB" id="A0A8D0HZF9"/>
<feature type="domain" description="PH" evidence="4">
    <location>
        <begin position="1061"/>
        <end position="1164"/>
    </location>
</feature>
<dbReference type="PANTHER" id="PTHR12156:SF21">
    <property type="entry name" value="PLECKSTRIN HOMOLOGY-LIKE DOMAIN FAMILY B MEMBER 2"/>
    <property type="match status" value="1"/>
</dbReference>
<evidence type="ECO:0000256" key="1">
    <source>
        <dbReference type="ARBA" id="ARBA00023054"/>
    </source>
</evidence>
<feature type="compositionally biased region" description="Polar residues" evidence="3">
    <location>
        <begin position="865"/>
        <end position="884"/>
    </location>
</feature>
<dbReference type="PANTHER" id="PTHR12156">
    <property type="entry name" value="PLECKSTRIN HOMOLOGY-LIKE DOMAIN, FAMILY B, MEMBER 3"/>
    <property type="match status" value="1"/>
</dbReference>
<evidence type="ECO:0000313" key="6">
    <source>
        <dbReference type="Proteomes" id="UP000694720"/>
    </source>
</evidence>
<dbReference type="FunFam" id="2.30.29.30:FF:000006">
    <property type="entry name" value="Pleckstrin homology like domain family B member 1"/>
    <property type="match status" value="1"/>
</dbReference>
<proteinExistence type="predicted"/>
<dbReference type="PROSITE" id="PS50003">
    <property type="entry name" value="PH_DOMAIN"/>
    <property type="match status" value="1"/>
</dbReference>
<feature type="coiled-coil region" evidence="2">
    <location>
        <begin position="587"/>
        <end position="692"/>
    </location>
</feature>
<feature type="region of interest" description="Disordered" evidence="3">
    <location>
        <begin position="265"/>
        <end position="291"/>
    </location>
</feature>
<reference evidence="5" key="1">
    <citation type="submission" date="2025-05" db="UniProtKB">
        <authorList>
            <consortium name="Ensembl"/>
        </authorList>
    </citation>
    <scope>IDENTIFICATION</scope>
</reference>
<feature type="compositionally biased region" description="Low complexity" evidence="3">
    <location>
        <begin position="111"/>
        <end position="124"/>
    </location>
</feature>
<dbReference type="Proteomes" id="UP000694720">
    <property type="component" value="Unplaced"/>
</dbReference>
<dbReference type="SUPFAM" id="SSF50729">
    <property type="entry name" value="PH domain-like"/>
    <property type="match status" value="1"/>
</dbReference>
<feature type="region of interest" description="Disordered" evidence="3">
    <location>
        <begin position="187"/>
        <end position="224"/>
    </location>
</feature>
<feature type="region of interest" description="Disordered" evidence="3">
    <location>
        <begin position="396"/>
        <end position="427"/>
    </location>
</feature>
<name>A0A8D0HZF9_PIG</name>
<evidence type="ECO:0000313" key="5">
    <source>
        <dbReference type="Ensembl" id="ENSSSCP00035001783.1"/>
    </source>
</evidence>
<dbReference type="Ensembl" id="ENSSSCT00030071541.1">
    <property type="protein sequence ID" value="ENSSSCP00030032613.1"/>
    <property type="gene ID" value="ENSSSCG00030051110.1"/>
</dbReference>
<feature type="coiled-coil region" evidence="2">
    <location>
        <begin position="953"/>
        <end position="1012"/>
    </location>
</feature>
<dbReference type="Proteomes" id="UP000694570">
    <property type="component" value="Unplaced"/>
</dbReference>
<dbReference type="Ensembl" id="ENSSSCT00035005154.1">
    <property type="protein sequence ID" value="ENSSSCP00035001783.1"/>
    <property type="gene ID" value="ENSSSCG00035004116.1"/>
</dbReference>
<keyword evidence="1 2" id="KW-0175">Coiled coil</keyword>
<dbReference type="InterPro" id="IPR037810">
    <property type="entry name" value="PHLDB1/2/3_PH"/>
</dbReference>
<dbReference type="Pfam" id="PF00169">
    <property type="entry name" value="PH"/>
    <property type="match status" value="1"/>
</dbReference>
<feature type="coiled-coil region" evidence="2">
    <location>
        <begin position="737"/>
        <end position="807"/>
    </location>
</feature>
<dbReference type="InterPro" id="IPR052212">
    <property type="entry name" value="PH-like_domain"/>
</dbReference>
<evidence type="ECO:0000256" key="3">
    <source>
        <dbReference type="SAM" id="MobiDB-lite"/>
    </source>
</evidence>
<accession>A0A8D0HZF9</accession>
<dbReference type="Gene3D" id="2.30.29.30">
    <property type="entry name" value="Pleckstrin-homology domain (PH domain)/Phosphotyrosine-binding domain (PTB)"/>
    <property type="match status" value="1"/>
</dbReference>
<protein>
    <submittedName>
        <fullName evidence="5">Pleckstrin homology like domain family B member 2</fullName>
    </submittedName>
</protein>
<organism evidence="5 6">
    <name type="scientific">Sus scrofa</name>
    <name type="common">Pig</name>
    <dbReference type="NCBI Taxonomy" id="9823"/>
    <lineage>
        <taxon>Eukaryota</taxon>
        <taxon>Metazoa</taxon>
        <taxon>Chordata</taxon>
        <taxon>Craniata</taxon>
        <taxon>Vertebrata</taxon>
        <taxon>Euteleostomi</taxon>
        <taxon>Mammalia</taxon>
        <taxon>Eutheria</taxon>
        <taxon>Laurasiatheria</taxon>
        <taxon>Artiodactyla</taxon>
        <taxon>Suina</taxon>
        <taxon>Suidae</taxon>
        <taxon>Sus</taxon>
    </lineage>
</organism>
<evidence type="ECO:0000259" key="4">
    <source>
        <dbReference type="PROSITE" id="PS50003"/>
    </source>
</evidence>
<dbReference type="InterPro" id="IPR011993">
    <property type="entry name" value="PH-like_dom_sf"/>
</dbReference>
<feature type="compositionally biased region" description="Low complexity" evidence="3">
    <location>
        <begin position="269"/>
        <end position="278"/>
    </location>
</feature>